<feature type="transmembrane region" description="Helical" evidence="6">
    <location>
        <begin position="101"/>
        <end position="119"/>
    </location>
</feature>
<feature type="transmembrane region" description="Helical" evidence="6">
    <location>
        <begin position="380"/>
        <end position="400"/>
    </location>
</feature>
<dbReference type="Pfam" id="PF13347">
    <property type="entry name" value="MFS_2"/>
    <property type="match status" value="1"/>
</dbReference>
<feature type="transmembrane region" description="Helical" evidence="6">
    <location>
        <begin position="529"/>
        <end position="548"/>
    </location>
</feature>
<reference evidence="7" key="1">
    <citation type="journal article" date="2020" name="Stud. Mycol.">
        <title>101 Dothideomycetes genomes: a test case for predicting lifestyles and emergence of pathogens.</title>
        <authorList>
            <person name="Haridas S."/>
            <person name="Albert R."/>
            <person name="Binder M."/>
            <person name="Bloem J."/>
            <person name="Labutti K."/>
            <person name="Salamov A."/>
            <person name="Andreopoulos B."/>
            <person name="Baker S."/>
            <person name="Barry K."/>
            <person name="Bills G."/>
            <person name="Bluhm B."/>
            <person name="Cannon C."/>
            <person name="Castanera R."/>
            <person name="Culley D."/>
            <person name="Daum C."/>
            <person name="Ezra D."/>
            <person name="Gonzalez J."/>
            <person name="Henrissat B."/>
            <person name="Kuo A."/>
            <person name="Liang C."/>
            <person name="Lipzen A."/>
            <person name="Lutzoni F."/>
            <person name="Magnuson J."/>
            <person name="Mondo S."/>
            <person name="Nolan M."/>
            <person name="Ohm R."/>
            <person name="Pangilinan J."/>
            <person name="Park H.-J."/>
            <person name="Ramirez L."/>
            <person name="Alfaro M."/>
            <person name="Sun H."/>
            <person name="Tritt A."/>
            <person name="Yoshinaga Y."/>
            <person name="Zwiers L.-H."/>
            <person name="Turgeon B."/>
            <person name="Goodwin S."/>
            <person name="Spatafora J."/>
            <person name="Crous P."/>
            <person name="Grigoriev I."/>
        </authorList>
    </citation>
    <scope>NUCLEOTIDE SEQUENCE</scope>
    <source>
        <strain evidence="7">CBS 473.64</strain>
    </source>
</reference>
<dbReference type="SUPFAM" id="SSF103473">
    <property type="entry name" value="MFS general substrate transporter"/>
    <property type="match status" value="1"/>
</dbReference>
<dbReference type="AlphaFoldDB" id="A0A6A6RR87"/>
<evidence type="ECO:0000313" key="8">
    <source>
        <dbReference type="Proteomes" id="UP000799753"/>
    </source>
</evidence>
<feature type="transmembrane region" description="Helical" evidence="6">
    <location>
        <begin position="484"/>
        <end position="504"/>
    </location>
</feature>
<feature type="transmembrane region" description="Helical" evidence="6">
    <location>
        <begin position="68"/>
        <end position="89"/>
    </location>
</feature>
<evidence type="ECO:0000256" key="5">
    <source>
        <dbReference type="ARBA" id="ARBA00023136"/>
    </source>
</evidence>
<dbReference type="InterPro" id="IPR036259">
    <property type="entry name" value="MFS_trans_sf"/>
</dbReference>
<feature type="transmembrane region" description="Helical" evidence="6">
    <location>
        <begin position="278"/>
        <end position="300"/>
    </location>
</feature>
<evidence type="ECO:0000256" key="6">
    <source>
        <dbReference type="SAM" id="Phobius"/>
    </source>
</evidence>
<feature type="transmembrane region" description="Helical" evidence="6">
    <location>
        <begin position="320"/>
        <end position="344"/>
    </location>
</feature>
<dbReference type="GO" id="GO:0008506">
    <property type="term" value="F:sucrose:proton symporter activity"/>
    <property type="evidence" value="ECO:0007669"/>
    <property type="project" value="TreeGrafter"/>
</dbReference>
<proteinExistence type="predicted"/>
<keyword evidence="4 6" id="KW-1133">Transmembrane helix</keyword>
<protein>
    <submittedName>
        <fullName evidence="7">MFS general substrate transporter</fullName>
    </submittedName>
</protein>
<dbReference type="EMBL" id="MU006792">
    <property type="protein sequence ID" value="KAF2637860.1"/>
    <property type="molecule type" value="Genomic_DNA"/>
</dbReference>
<feature type="transmembrane region" description="Helical" evidence="6">
    <location>
        <begin position="217"/>
        <end position="235"/>
    </location>
</feature>
<organism evidence="7 8">
    <name type="scientific">Massarina eburnea CBS 473.64</name>
    <dbReference type="NCBI Taxonomy" id="1395130"/>
    <lineage>
        <taxon>Eukaryota</taxon>
        <taxon>Fungi</taxon>
        <taxon>Dikarya</taxon>
        <taxon>Ascomycota</taxon>
        <taxon>Pezizomycotina</taxon>
        <taxon>Dothideomycetes</taxon>
        <taxon>Pleosporomycetidae</taxon>
        <taxon>Pleosporales</taxon>
        <taxon>Massarineae</taxon>
        <taxon>Massarinaceae</taxon>
        <taxon>Massarina</taxon>
    </lineage>
</organism>
<keyword evidence="5 6" id="KW-0472">Membrane</keyword>
<evidence type="ECO:0000256" key="1">
    <source>
        <dbReference type="ARBA" id="ARBA00004141"/>
    </source>
</evidence>
<dbReference type="PANTHER" id="PTHR19432">
    <property type="entry name" value="SUGAR TRANSPORTER"/>
    <property type="match status" value="1"/>
</dbReference>
<keyword evidence="3 6" id="KW-0812">Transmembrane</keyword>
<keyword evidence="8" id="KW-1185">Reference proteome</keyword>
<accession>A0A6A6RR87</accession>
<feature type="transmembrane region" description="Helical" evidence="6">
    <location>
        <begin position="406"/>
        <end position="430"/>
    </location>
</feature>
<evidence type="ECO:0000256" key="3">
    <source>
        <dbReference type="ARBA" id="ARBA00022692"/>
    </source>
</evidence>
<comment type="subcellular location">
    <subcellularLocation>
        <location evidence="1">Membrane</location>
        <topology evidence="1">Multi-pass membrane protein</topology>
    </subcellularLocation>
</comment>
<name>A0A6A6RR87_9PLEO</name>
<evidence type="ECO:0000313" key="7">
    <source>
        <dbReference type="EMBL" id="KAF2637860.1"/>
    </source>
</evidence>
<dbReference type="GO" id="GO:0005886">
    <property type="term" value="C:plasma membrane"/>
    <property type="evidence" value="ECO:0007669"/>
    <property type="project" value="TreeGrafter"/>
</dbReference>
<gene>
    <name evidence="7" type="ORF">P280DRAFT_472021</name>
</gene>
<dbReference type="OrthoDB" id="28755at2759"/>
<dbReference type="Proteomes" id="UP000799753">
    <property type="component" value="Unassembled WGS sequence"/>
</dbReference>
<evidence type="ECO:0000256" key="2">
    <source>
        <dbReference type="ARBA" id="ARBA00022448"/>
    </source>
</evidence>
<feature type="transmembrane region" description="Helical" evidence="6">
    <location>
        <begin position="139"/>
        <end position="158"/>
    </location>
</feature>
<dbReference type="PANTHER" id="PTHR19432:SF76">
    <property type="entry name" value="TRANSPORTER, PUTATIVE (EUROFUNG)-RELATED"/>
    <property type="match status" value="1"/>
</dbReference>
<dbReference type="Gene3D" id="1.20.1250.20">
    <property type="entry name" value="MFS general substrate transporter like domains"/>
    <property type="match status" value="1"/>
</dbReference>
<keyword evidence="2" id="KW-0813">Transport</keyword>
<sequence length="557" mass="60488">MVAGGGGPGTRMPEAQWLGQPAIKGSSESMRMALLTLSLVGLQITWNVEMTYCTPYLLELGLTKSKISLVWVAGPLSGLIMQPIVGVVADRSKSKWGRRRPFMVIGTVLVSLFLLLLGWTKEVVKMFVTEKEAIRSYTVILAVFSIYGIDFAINAVQGSCRGLIVDTLPIPKQQLGSSWASRMVAVGSLLGYGAGAIDLEKVFGPFLGDSQFKQLTGVAALCLCITISITSWAVTERVLISDGMEDSEDLGPLHVLKTIAKTATDLPRGIQAICYVQFWAWIGWFPFLFYSTTWVGEIYLRYDAPAEAKVHSDLTGQVGRIGSMALIAFSVITFVMSVVLPFFVRSPEDEAKHEHRFTPRPPQGLASFASKIEKYKPSLITMWTISHCIFGGSMIMAPFVTSLRSATTIVAACGISWAIACWAPFTFLGVEINRLSQSNHSYGHLSRSSIELESPVLPHLNHGSEEASGSTGESSGKYLGIMNLYTTLPQFVGTGISWVVFSVLEPGKSPELAKETDPSEQHGTDGPNAIGVCLFIGAVCAGFAAMATRRLKKIQRY</sequence>
<evidence type="ECO:0000256" key="4">
    <source>
        <dbReference type="ARBA" id="ARBA00022989"/>
    </source>
</evidence>
<feature type="transmembrane region" description="Helical" evidence="6">
    <location>
        <begin position="179"/>
        <end position="197"/>
    </location>
</feature>